<dbReference type="Pfam" id="PF00501">
    <property type="entry name" value="AMP-binding"/>
    <property type="match status" value="1"/>
</dbReference>
<protein>
    <submittedName>
        <fullName evidence="7">Long-chain-fatty-acid--AMP ligase FadD28</fullName>
    </submittedName>
</protein>
<dbReference type="Proteomes" id="UP000466931">
    <property type="component" value="Chromosome"/>
</dbReference>
<keyword evidence="8" id="KW-1185">Reference proteome</keyword>
<dbReference type="InterPro" id="IPR040097">
    <property type="entry name" value="FAAL/FAAC"/>
</dbReference>
<dbReference type="PANTHER" id="PTHR22754:SF32">
    <property type="entry name" value="DISCO-INTERACTING PROTEIN 2"/>
    <property type="match status" value="1"/>
</dbReference>
<dbReference type="InterPro" id="IPR000873">
    <property type="entry name" value="AMP-dep_synth/lig_dom"/>
</dbReference>
<reference evidence="7" key="1">
    <citation type="journal article" date="2019" name="Emerg. Microbes Infect.">
        <title>Comprehensive subspecies identification of 175 nontuberculous mycobacteria species based on 7547 genomic profiles.</title>
        <authorList>
            <person name="Matsumoto Y."/>
            <person name="Kinjo T."/>
            <person name="Motooka D."/>
            <person name="Nabeya D."/>
            <person name="Jung N."/>
            <person name="Uechi K."/>
            <person name="Horii T."/>
            <person name="Iida T."/>
            <person name="Fujita J."/>
            <person name="Nakamura S."/>
        </authorList>
    </citation>
    <scope>NUCLEOTIDE SEQUENCE [LARGE SCALE GENOMIC DNA]</scope>
    <source>
        <strain evidence="7">JCM 13671</strain>
    </source>
</reference>
<dbReference type="SUPFAM" id="SSF56801">
    <property type="entry name" value="Acetyl-CoA synthetase-like"/>
    <property type="match status" value="1"/>
</dbReference>
<keyword evidence="3" id="KW-0276">Fatty acid metabolism</keyword>
<evidence type="ECO:0000313" key="8">
    <source>
        <dbReference type="Proteomes" id="UP000466931"/>
    </source>
</evidence>
<evidence type="ECO:0000259" key="6">
    <source>
        <dbReference type="Pfam" id="PF23024"/>
    </source>
</evidence>
<dbReference type="GO" id="GO:0071766">
    <property type="term" value="P:Actinobacterium-type cell wall biogenesis"/>
    <property type="evidence" value="ECO:0007669"/>
    <property type="project" value="UniProtKB-ARBA"/>
</dbReference>
<evidence type="ECO:0000313" key="7">
    <source>
        <dbReference type="EMBL" id="BBZ36290.1"/>
    </source>
</evidence>
<evidence type="ECO:0000256" key="3">
    <source>
        <dbReference type="ARBA" id="ARBA00022832"/>
    </source>
</evidence>
<evidence type="ECO:0000256" key="4">
    <source>
        <dbReference type="ARBA" id="ARBA00023098"/>
    </source>
</evidence>
<dbReference type="Gene3D" id="3.30.300.30">
    <property type="match status" value="1"/>
</dbReference>
<dbReference type="InterPro" id="IPR042099">
    <property type="entry name" value="ANL_N_sf"/>
</dbReference>
<feature type="domain" description="AMP-binding enzyme C-terminal" evidence="6">
    <location>
        <begin position="463"/>
        <end position="571"/>
    </location>
</feature>
<organism evidence="7 8">
    <name type="scientific">Mycolicibacterium confluentis</name>
    <dbReference type="NCBI Taxonomy" id="28047"/>
    <lineage>
        <taxon>Bacteria</taxon>
        <taxon>Bacillati</taxon>
        <taxon>Actinomycetota</taxon>
        <taxon>Actinomycetes</taxon>
        <taxon>Mycobacteriales</taxon>
        <taxon>Mycobacteriaceae</taxon>
        <taxon>Mycolicibacterium</taxon>
    </lineage>
</organism>
<dbReference type="GO" id="GO:0070566">
    <property type="term" value="F:adenylyltransferase activity"/>
    <property type="evidence" value="ECO:0007669"/>
    <property type="project" value="TreeGrafter"/>
</dbReference>
<dbReference type="AlphaFoldDB" id="A0A7I7Y3K1"/>
<dbReference type="RefSeq" id="WP_085152066.1">
    <property type="nucleotide sequence ID" value="NZ_AP022612.1"/>
</dbReference>
<dbReference type="GO" id="GO:0005886">
    <property type="term" value="C:plasma membrane"/>
    <property type="evidence" value="ECO:0007669"/>
    <property type="project" value="TreeGrafter"/>
</dbReference>
<comment type="similarity">
    <text evidence="1">Belongs to the ATP-dependent AMP-binding enzyme family.</text>
</comment>
<name>A0A7I7Y3K1_9MYCO</name>
<dbReference type="GO" id="GO:0006633">
    <property type="term" value="P:fatty acid biosynthetic process"/>
    <property type="evidence" value="ECO:0007669"/>
    <property type="project" value="TreeGrafter"/>
</dbReference>
<dbReference type="NCBIfam" id="NF004509">
    <property type="entry name" value="PRK05850.1"/>
    <property type="match status" value="1"/>
</dbReference>
<evidence type="ECO:0000256" key="1">
    <source>
        <dbReference type="ARBA" id="ARBA00006432"/>
    </source>
</evidence>
<keyword evidence="4" id="KW-0443">Lipid metabolism</keyword>
<evidence type="ECO:0000259" key="5">
    <source>
        <dbReference type="Pfam" id="PF00501"/>
    </source>
</evidence>
<reference evidence="7" key="2">
    <citation type="submission" date="2020-02" db="EMBL/GenBank/DDBJ databases">
        <authorList>
            <person name="Matsumoto Y."/>
            <person name="Motooka D."/>
            <person name="Nakamura S."/>
        </authorList>
    </citation>
    <scope>NUCLEOTIDE SEQUENCE</scope>
    <source>
        <strain evidence="7">JCM 13671</strain>
    </source>
</reference>
<keyword evidence="2 7" id="KW-0436">Ligase</keyword>
<dbReference type="FunFam" id="3.30.300.30:FF:000016">
    <property type="entry name" value="Fatty-acid-CoA ligase FadD26"/>
    <property type="match status" value="1"/>
</dbReference>
<gene>
    <name evidence="7" type="primary">fadD28</name>
    <name evidence="7" type="ORF">MCNF_48950</name>
</gene>
<proteinExistence type="inferred from homology"/>
<evidence type="ECO:0000256" key="2">
    <source>
        <dbReference type="ARBA" id="ARBA00022598"/>
    </source>
</evidence>
<dbReference type="InterPro" id="IPR025110">
    <property type="entry name" value="AMP-bd_C"/>
</dbReference>
<dbReference type="EMBL" id="AP022612">
    <property type="protein sequence ID" value="BBZ36290.1"/>
    <property type="molecule type" value="Genomic_DNA"/>
</dbReference>
<dbReference type="CDD" id="cd05931">
    <property type="entry name" value="FAAL"/>
    <property type="match status" value="1"/>
</dbReference>
<dbReference type="InterPro" id="IPR045851">
    <property type="entry name" value="AMP-bd_C_sf"/>
</dbReference>
<dbReference type="OrthoDB" id="3671040at2"/>
<dbReference type="PANTHER" id="PTHR22754">
    <property type="entry name" value="DISCO-INTERACTING PROTEIN 2 DIP2 -RELATED"/>
    <property type="match status" value="1"/>
</dbReference>
<dbReference type="Pfam" id="PF23024">
    <property type="entry name" value="AMP-dom_DIP2-like"/>
    <property type="match status" value="1"/>
</dbReference>
<dbReference type="Gene3D" id="3.40.50.12780">
    <property type="entry name" value="N-terminal domain of ligase-like"/>
    <property type="match status" value="1"/>
</dbReference>
<feature type="domain" description="AMP-dependent synthetase/ligase" evidence="5">
    <location>
        <begin position="11"/>
        <end position="415"/>
    </location>
</feature>
<dbReference type="FunFam" id="3.40.50.12780:FF:000013">
    <property type="entry name" value="Long-chain-fatty-acid--AMP ligase FadD32"/>
    <property type="match status" value="1"/>
</dbReference>
<sequence>MTETSVPTVLRERASMQPNDTAYTFVDYDKDWNGAVETLTWAQLYRRVRNLANELGRLVSVGDRAVILAPQGFEYIVAFLASLHAGIVAVPLAVPQGGVSDERVSSVMADAAPSVVLTTSSVVGLIGDYVKAGADGPAPSVVEIDKVDLEAQPGPGPSEDDVPEIAYLQYTSGSTRTPAGVVMSHKNIMTNYQQWAFDFFSVHGRIPPPGTTIVSWLPFYHDMGLYLGICAPVLLGVPAVLTSPMAFLQRPARWMQLAASNSRTYTAAPNFAFELAVRKTSAEDMAGLDLSDVQTIATGSERVNPAALQRFTQHFAQFNLPDTAIRPSYGLAEAAVYVATRAAVEPPVIVRFDADKLSAGTAERAEGRSGTPLVSYGMPQSPTVRIVDPETRHECPEGVVGEIWVHGDNVAQGYWQKPDETAATFGSEIVGSSPDTPDGTWLRTGDSGFVFGGELFVVARIKDLLIVYGRNHSPDDLEATIQEVTHGRCVAIAVPDSQTEKLVVIAEVRDRGESQEAAEKLAVVKREVTSAISNSHGLAIADLVLVPPGSIPITTSGKVRRSACVEQYRGRRFARLDA</sequence>
<accession>A0A7I7Y3K1</accession>
<dbReference type="GO" id="GO:0016874">
    <property type="term" value="F:ligase activity"/>
    <property type="evidence" value="ECO:0007669"/>
    <property type="project" value="UniProtKB-KW"/>
</dbReference>